<evidence type="ECO:0000313" key="1">
    <source>
        <dbReference type="EMBL" id="AEI08085.1"/>
    </source>
</evidence>
<dbReference type="EMBL" id="CP002827">
    <property type="protein sequence ID" value="AEI08085.1"/>
    <property type="molecule type" value="Genomic_DNA"/>
</dbReference>
<dbReference type="KEGG" id="ocg:OCA5_pHCG300100"/>
<dbReference type="HOGENOM" id="CLU_1766142_0_0_5"/>
<sequence>MDARAGHRHQQHSRPAIIIDGMESPRRNDNNGVWLYGKIVVAARPGLRLGRRVDLDSRIGLVKRSVIKGRVVERSKATVPFEHHIYLLRGRKLVADDLLSNVDKPQLSEKIWRRKEAELGGLVGKEAAVCTVVDDSSVHDDTPCAAS</sequence>
<protein>
    <submittedName>
        <fullName evidence="1">Uncharacterized protein</fullName>
    </submittedName>
</protein>
<organism evidence="1 2">
    <name type="scientific">Afipia carboxidovorans (strain ATCC 49405 / DSM 1227 / KCTC 32145 / OM5)</name>
    <name type="common">Oligotropha carboxidovorans</name>
    <dbReference type="NCBI Taxonomy" id="504832"/>
    <lineage>
        <taxon>Bacteria</taxon>
        <taxon>Pseudomonadati</taxon>
        <taxon>Pseudomonadota</taxon>
        <taxon>Alphaproteobacteria</taxon>
        <taxon>Hyphomicrobiales</taxon>
        <taxon>Nitrobacteraceae</taxon>
        <taxon>Afipia</taxon>
    </lineage>
</organism>
<dbReference type="Proteomes" id="UP000007730">
    <property type="component" value="Plasmid pHCG3"/>
</dbReference>
<gene>
    <name evidence="1" type="ordered locus">OCA5_pHCG300100</name>
</gene>
<reference evidence="1 2" key="1">
    <citation type="journal article" date="2003" name="Gene">
        <title>Complete nucleotide sequence of the circular megaplasmid pHCG3 of Oligotropha carboxidovorans: function in the chemolithoautotrophic utilization of CO, H(2) and CO(2).</title>
        <authorList>
            <person name="Fuhrmann S."/>
            <person name="Ferner M."/>
            <person name="Jeffke T."/>
            <person name="Henne A."/>
            <person name="Gottschalk G."/>
            <person name="Meyer O."/>
        </authorList>
    </citation>
    <scope>NUCLEOTIDE SEQUENCE [LARGE SCALE GENOMIC DNA]</scope>
    <source>
        <strain evidence="2">ATCC 49405 / DSM 1227 / KCTC 32145 / OM5</strain>
        <plasmid evidence="1">pHCG3</plasmid>
    </source>
</reference>
<accession>Q6LBD2</accession>
<evidence type="ECO:0000313" key="2">
    <source>
        <dbReference type="Proteomes" id="UP000007730"/>
    </source>
</evidence>
<proteinExistence type="predicted"/>
<keyword evidence="1" id="KW-0614">Plasmid</keyword>
<reference evidence="1 2" key="2">
    <citation type="journal article" date="2011" name="J. Bacteriol.">
        <title>Complete genome sequences of the chemolithoautotrophic Oligotropha carboxidovorans strains OM4 and OM5.</title>
        <authorList>
            <person name="Volland S."/>
            <person name="Rachinger M."/>
            <person name="Strittmatter A."/>
            <person name="Daniel R."/>
            <person name="Gottschalk G."/>
            <person name="Meyer O."/>
        </authorList>
    </citation>
    <scope>NUCLEOTIDE SEQUENCE [LARGE SCALE GENOMIC DNA]</scope>
    <source>
        <strain evidence="2">ATCC 49405 / DSM 1227 / KCTC 32145 / OM5</strain>
        <plasmid evidence="1">pHCG3</plasmid>
    </source>
</reference>
<geneLocation type="plasmid" evidence="1 2">
    <name>pHCG3</name>
</geneLocation>
<dbReference type="AlphaFoldDB" id="Q6LBD2"/>
<name>Q6LBD2_AFIC5</name>
<keyword evidence="2" id="KW-1185">Reference proteome</keyword>